<name>A0A323TWY1_9BACI</name>
<reference evidence="5 6" key="1">
    <citation type="submission" date="2017-10" db="EMBL/GenBank/DDBJ databases">
        <title>Bacillus sp. nov., a halophilic bacterium isolated from a Keqin Lake.</title>
        <authorList>
            <person name="Wang H."/>
        </authorList>
    </citation>
    <scope>NUCLEOTIDE SEQUENCE [LARGE SCALE GENOMIC DNA]</scope>
    <source>
        <strain evidence="5 6">KQ-12</strain>
    </source>
</reference>
<dbReference type="AlphaFoldDB" id="A0A323TWY1"/>
<dbReference type="InterPro" id="IPR013785">
    <property type="entry name" value="Aldolase_TIM"/>
</dbReference>
<organism evidence="5 6">
    <name type="scientific">Salipaludibacillus keqinensis</name>
    <dbReference type="NCBI Taxonomy" id="2045207"/>
    <lineage>
        <taxon>Bacteria</taxon>
        <taxon>Bacillati</taxon>
        <taxon>Bacillota</taxon>
        <taxon>Bacilli</taxon>
        <taxon>Bacillales</taxon>
        <taxon>Bacillaceae</taxon>
    </lineage>
</organism>
<comment type="similarity">
    <text evidence="1">Belongs to the HMG-CoA lyase family.</text>
</comment>
<dbReference type="GO" id="GO:0046872">
    <property type="term" value="F:metal ion binding"/>
    <property type="evidence" value="ECO:0007669"/>
    <property type="project" value="UniProtKB-KW"/>
</dbReference>
<dbReference type="EMBL" id="PDOD01000001">
    <property type="protein sequence ID" value="PYZ94085.1"/>
    <property type="molecule type" value="Genomic_DNA"/>
</dbReference>
<dbReference type="GO" id="GO:0004419">
    <property type="term" value="F:hydroxymethylglutaryl-CoA lyase activity"/>
    <property type="evidence" value="ECO:0007669"/>
    <property type="project" value="TreeGrafter"/>
</dbReference>
<feature type="domain" description="Pyruvate carboxyltransferase" evidence="4">
    <location>
        <begin position="7"/>
        <end position="274"/>
    </location>
</feature>
<dbReference type="InterPro" id="IPR043594">
    <property type="entry name" value="HMGL"/>
</dbReference>
<dbReference type="RefSeq" id="WP_110607720.1">
    <property type="nucleotide sequence ID" value="NZ_PDOD01000001.1"/>
</dbReference>
<dbReference type="Proteomes" id="UP000248214">
    <property type="component" value="Unassembled WGS sequence"/>
</dbReference>
<evidence type="ECO:0000256" key="3">
    <source>
        <dbReference type="ARBA" id="ARBA00023239"/>
    </source>
</evidence>
<dbReference type="SUPFAM" id="SSF51569">
    <property type="entry name" value="Aldolase"/>
    <property type="match status" value="1"/>
</dbReference>
<dbReference type="Pfam" id="PF00682">
    <property type="entry name" value="HMGL-like"/>
    <property type="match status" value="1"/>
</dbReference>
<evidence type="ECO:0000256" key="1">
    <source>
        <dbReference type="ARBA" id="ARBA00009405"/>
    </source>
</evidence>
<dbReference type="NCBIfam" id="NF004283">
    <property type="entry name" value="PRK05692.1"/>
    <property type="match status" value="1"/>
</dbReference>
<comment type="caution">
    <text evidence="5">The sequence shown here is derived from an EMBL/GenBank/DDBJ whole genome shotgun (WGS) entry which is preliminary data.</text>
</comment>
<evidence type="ECO:0000259" key="4">
    <source>
        <dbReference type="PROSITE" id="PS50991"/>
    </source>
</evidence>
<keyword evidence="6" id="KW-1185">Reference proteome</keyword>
<dbReference type="PANTHER" id="PTHR42738">
    <property type="entry name" value="HYDROXYMETHYLGLUTARYL-COA LYASE"/>
    <property type="match status" value="1"/>
</dbReference>
<evidence type="ECO:0000313" key="6">
    <source>
        <dbReference type="Proteomes" id="UP000248214"/>
    </source>
</evidence>
<dbReference type="PANTHER" id="PTHR42738:SF7">
    <property type="entry name" value="HYDROXYMETHYLGLUTARYL-COA LYASE"/>
    <property type="match status" value="1"/>
</dbReference>
<accession>A0A323TWY1</accession>
<evidence type="ECO:0000256" key="2">
    <source>
        <dbReference type="ARBA" id="ARBA00022723"/>
    </source>
</evidence>
<keyword evidence="3 5" id="KW-0456">Lyase</keyword>
<dbReference type="CDD" id="cd07938">
    <property type="entry name" value="DRE_TIM_HMGL"/>
    <property type="match status" value="1"/>
</dbReference>
<dbReference type="GO" id="GO:0006552">
    <property type="term" value="P:L-leucine catabolic process"/>
    <property type="evidence" value="ECO:0007669"/>
    <property type="project" value="TreeGrafter"/>
</dbReference>
<evidence type="ECO:0000313" key="5">
    <source>
        <dbReference type="EMBL" id="PYZ94085.1"/>
    </source>
</evidence>
<gene>
    <name evidence="5" type="ORF">CR194_00655</name>
</gene>
<dbReference type="Gene3D" id="3.20.20.70">
    <property type="entry name" value="Aldolase class I"/>
    <property type="match status" value="1"/>
</dbReference>
<dbReference type="PROSITE" id="PS50991">
    <property type="entry name" value="PYR_CT"/>
    <property type="match status" value="1"/>
</dbReference>
<dbReference type="GO" id="GO:0046951">
    <property type="term" value="P:ketone body biosynthetic process"/>
    <property type="evidence" value="ECO:0007669"/>
    <property type="project" value="TreeGrafter"/>
</dbReference>
<sequence length="300" mass="32905">MNLPKRVTLKEVGPRDGLQNEKKFVTTEQKVEWINQLSESGLSHIEVSSFVHPKWIPALSDAEQVFQQIHRHSGVTYSALIPNIKGAERALQVGVDEFAVFMSASETHNRKNINKSIEDTYSVLKEVANEGKSARKNVRGYVSTVFGCPYDGHVSLEEVKKICDKLFSIGVYEISLGDTIGVANPQQVEEVIKEVKKEFGVDRFALHFHDTRGMALANTLVGLQLGVKIFDGSIGGLGGCPYAKGASGNVASEDLLFMLHEMGIETGVDAKSFLKAATFIEDVLQKTLPSHQLKIAEGMS</sequence>
<proteinExistence type="inferred from homology"/>
<dbReference type="FunFam" id="3.20.20.70:FF:000071">
    <property type="entry name" value="Hydroxymethylglutaryl-CoA lyase"/>
    <property type="match status" value="1"/>
</dbReference>
<keyword evidence="2" id="KW-0479">Metal-binding</keyword>
<protein>
    <submittedName>
        <fullName evidence="5">Hydroxymethylglutaryl-CoA lyase</fullName>
    </submittedName>
</protein>
<dbReference type="InterPro" id="IPR000891">
    <property type="entry name" value="PYR_CT"/>
</dbReference>
<dbReference type="OrthoDB" id="9784013at2"/>